<dbReference type="InterPro" id="IPR001441">
    <property type="entry name" value="UPP_synth-like"/>
</dbReference>
<evidence type="ECO:0000313" key="13">
    <source>
        <dbReference type="EMBL" id="KAJ3645019.1"/>
    </source>
</evidence>
<dbReference type="PROSITE" id="PS01066">
    <property type="entry name" value="UPP_SYNTHASE"/>
    <property type="match status" value="1"/>
</dbReference>
<comment type="similarity">
    <text evidence="4 12">Belongs to the UPP synthase family.</text>
</comment>
<dbReference type="EMBL" id="JALNTZ010000007">
    <property type="protein sequence ID" value="KAJ3645019.1"/>
    <property type="molecule type" value="Genomic_DNA"/>
</dbReference>
<dbReference type="FunFam" id="3.40.1180.10:FF:000002">
    <property type="entry name" value="Alkyl transferase"/>
    <property type="match status" value="1"/>
</dbReference>
<dbReference type="Gene3D" id="3.40.1180.10">
    <property type="entry name" value="Decaprenyl diphosphate synthase-like"/>
    <property type="match status" value="1"/>
</dbReference>
<organism evidence="13 14">
    <name type="scientific">Zophobas morio</name>
    <dbReference type="NCBI Taxonomy" id="2755281"/>
    <lineage>
        <taxon>Eukaryota</taxon>
        <taxon>Metazoa</taxon>
        <taxon>Ecdysozoa</taxon>
        <taxon>Arthropoda</taxon>
        <taxon>Hexapoda</taxon>
        <taxon>Insecta</taxon>
        <taxon>Pterygota</taxon>
        <taxon>Neoptera</taxon>
        <taxon>Endopterygota</taxon>
        <taxon>Coleoptera</taxon>
        <taxon>Polyphaga</taxon>
        <taxon>Cucujiformia</taxon>
        <taxon>Tenebrionidae</taxon>
        <taxon>Zophobas</taxon>
    </lineage>
</organism>
<comment type="cofactor">
    <cofactor evidence="1">
        <name>Mg(2+)</name>
        <dbReference type="ChEBI" id="CHEBI:18420"/>
    </cofactor>
</comment>
<keyword evidence="7" id="KW-0460">Magnesium</keyword>
<dbReference type="Proteomes" id="UP001168821">
    <property type="component" value="Unassembled WGS sequence"/>
</dbReference>
<dbReference type="Pfam" id="PF01255">
    <property type="entry name" value="Prenyltransf"/>
    <property type="match status" value="1"/>
</dbReference>
<dbReference type="CDD" id="cd00475">
    <property type="entry name" value="Cis_IPPS"/>
    <property type="match status" value="1"/>
</dbReference>
<keyword evidence="5 12" id="KW-0808">Transferase</keyword>
<dbReference type="GO" id="GO:0005789">
    <property type="term" value="C:endoplasmic reticulum membrane"/>
    <property type="evidence" value="ECO:0007669"/>
    <property type="project" value="UniProtKB-SubCell"/>
</dbReference>
<keyword evidence="14" id="KW-1185">Reference proteome</keyword>
<keyword evidence="8" id="KW-0472">Membrane</keyword>
<dbReference type="GO" id="GO:0045547">
    <property type="term" value="F:ditrans,polycis-polyprenyl diphosphate synthase [(2E,6E)-farnesyl diphosphate specific] activity"/>
    <property type="evidence" value="ECO:0007669"/>
    <property type="project" value="UniProtKB-EC"/>
</dbReference>
<evidence type="ECO:0000256" key="2">
    <source>
        <dbReference type="ARBA" id="ARBA00004406"/>
    </source>
</evidence>
<dbReference type="AlphaFoldDB" id="A0AA38HX21"/>
<reference evidence="13" key="1">
    <citation type="journal article" date="2023" name="G3 (Bethesda)">
        <title>Whole genome assemblies of Zophobas morio and Tenebrio molitor.</title>
        <authorList>
            <person name="Kaur S."/>
            <person name="Stinson S.A."/>
            <person name="diCenzo G.C."/>
        </authorList>
    </citation>
    <scope>NUCLEOTIDE SEQUENCE</scope>
    <source>
        <strain evidence="13">QUZm001</strain>
    </source>
</reference>
<proteinExistence type="inferred from homology"/>
<dbReference type="EC" id="2.5.1.-" evidence="12"/>
<evidence type="ECO:0000256" key="9">
    <source>
        <dbReference type="ARBA" id="ARBA00047353"/>
    </source>
</evidence>
<evidence type="ECO:0000256" key="5">
    <source>
        <dbReference type="ARBA" id="ARBA00022679"/>
    </source>
</evidence>
<sequence length="286" mass="33005">MSWIANSPLTYLQQFCVNVIKCGPIPKHIAIIMDGNRRYATKAKVEKAEGHTRGFDKLAEALQWCLELGIPEVTVYAFSIENFKRSQSEVDTLMKLATEKFQKLLDEREKIMAEGVCIRIIGNMSLLSQELRKLIAEAVLMTKDNNRAFLNVAFAYTARDEMVNTARKVVEGVEKGAIEADDVDEDLISRCLYTGDRQDPDIIVRTSGEVRFSDYLLWQISNSYICFTEVLWPEFCIWHLLACVFKYQRCYNDLKKNNVKIIKNERVKSFVEGLEQEKLMQLKSYI</sequence>
<comment type="function">
    <text evidence="10">With NUS1, forms the dehydrodolichyl diphosphate synthase (DDS) complex, an essential component of the dolichol monophosphate (Dol-P) biosynthetic machinery. Adds multiple copies of isopentenyl pyrophosphate (IPP) to farnesyl pyrophosphate (FPP) to produce dehydrodolichyl diphosphate (Dedol-PP), a precursor of dolichol which is utilized as a sugar carrier in protein glycosylation in the endoplasmic reticulum (ER).</text>
</comment>
<comment type="caution">
    <text evidence="13">The sequence shown here is derived from an EMBL/GenBank/DDBJ whole genome shotgun (WGS) entry which is preliminary data.</text>
</comment>
<evidence type="ECO:0000256" key="12">
    <source>
        <dbReference type="RuleBase" id="RU363018"/>
    </source>
</evidence>
<name>A0AA38HX21_9CUCU</name>
<evidence type="ECO:0000256" key="3">
    <source>
        <dbReference type="ARBA" id="ARBA00004922"/>
    </source>
</evidence>
<evidence type="ECO:0000256" key="8">
    <source>
        <dbReference type="ARBA" id="ARBA00023136"/>
    </source>
</evidence>
<dbReference type="HAMAP" id="MF_01139">
    <property type="entry name" value="ISPT"/>
    <property type="match status" value="1"/>
</dbReference>
<accession>A0AA38HX21</accession>
<dbReference type="SUPFAM" id="SSF64005">
    <property type="entry name" value="Undecaprenyl diphosphate synthase"/>
    <property type="match status" value="1"/>
</dbReference>
<dbReference type="GO" id="GO:1904423">
    <property type="term" value="C:dehydrodolichyl diphosphate synthase complex"/>
    <property type="evidence" value="ECO:0007669"/>
    <property type="project" value="TreeGrafter"/>
</dbReference>
<evidence type="ECO:0000256" key="7">
    <source>
        <dbReference type="ARBA" id="ARBA00022842"/>
    </source>
</evidence>
<protein>
    <recommendedName>
        <fullName evidence="12">Alkyl transferase</fullName>
        <ecNumber evidence="12">2.5.1.-</ecNumber>
    </recommendedName>
</protein>
<evidence type="ECO:0000256" key="11">
    <source>
        <dbReference type="ARBA" id="ARBA00064670"/>
    </source>
</evidence>
<comment type="pathway">
    <text evidence="3">Protein modification; protein glycosylation.</text>
</comment>
<evidence type="ECO:0000256" key="4">
    <source>
        <dbReference type="ARBA" id="ARBA00005432"/>
    </source>
</evidence>
<dbReference type="InterPro" id="IPR036424">
    <property type="entry name" value="UPP_synth-like_sf"/>
</dbReference>
<evidence type="ECO:0000256" key="10">
    <source>
        <dbReference type="ARBA" id="ARBA00058504"/>
    </source>
</evidence>
<dbReference type="InterPro" id="IPR018520">
    <property type="entry name" value="UPP_synth-like_CS"/>
</dbReference>
<dbReference type="PANTHER" id="PTHR10291:SF43">
    <property type="entry name" value="DEHYDRODOLICHYL DIPHOSPHATE SYNTHASE COMPLEX SUBUNIT DHDDS"/>
    <property type="match status" value="1"/>
</dbReference>
<evidence type="ECO:0000256" key="6">
    <source>
        <dbReference type="ARBA" id="ARBA00022824"/>
    </source>
</evidence>
<evidence type="ECO:0000313" key="14">
    <source>
        <dbReference type="Proteomes" id="UP001168821"/>
    </source>
</evidence>
<dbReference type="NCBIfam" id="TIGR00055">
    <property type="entry name" value="uppS"/>
    <property type="match status" value="1"/>
</dbReference>
<comment type="catalytic activity">
    <reaction evidence="9">
        <text>n isopentenyl diphosphate + (2E,6E)-farnesyl diphosphate = a di-trans,poly-cis-polyprenyl diphosphate + n diphosphate</text>
        <dbReference type="Rhea" id="RHEA:53008"/>
        <dbReference type="Rhea" id="RHEA-COMP:19494"/>
        <dbReference type="ChEBI" id="CHEBI:33019"/>
        <dbReference type="ChEBI" id="CHEBI:128769"/>
        <dbReference type="ChEBI" id="CHEBI:136960"/>
        <dbReference type="ChEBI" id="CHEBI:175763"/>
        <dbReference type="EC" id="2.5.1.87"/>
    </reaction>
</comment>
<comment type="subunit">
    <text evidence="11">Forms an active dehydrodolichyl diphosphate synthase complex with NUS1.</text>
</comment>
<dbReference type="GO" id="GO:0016094">
    <property type="term" value="P:polyprenol biosynthetic process"/>
    <property type="evidence" value="ECO:0007669"/>
    <property type="project" value="TreeGrafter"/>
</dbReference>
<dbReference type="PANTHER" id="PTHR10291">
    <property type="entry name" value="DEHYDRODOLICHYL DIPHOSPHATE SYNTHASE FAMILY MEMBER"/>
    <property type="match status" value="1"/>
</dbReference>
<evidence type="ECO:0000256" key="1">
    <source>
        <dbReference type="ARBA" id="ARBA00001946"/>
    </source>
</evidence>
<comment type="subcellular location">
    <subcellularLocation>
        <location evidence="2">Endoplasmic reticulum membrane</location>
        <topology evidence="2">Peripheral membrane protein</topology>
    </subcellularLocation>
</comment>
<gene>
    <name evidence="13" type="ORF">Zmor_022712</name>
</gene>
<keyword evidence="6" id="KW-0256">Endoplasmic reticulum</keyword>